<dbReference type="PANTHER" id="PTHR10584">
    <property type="entry name" value="SUGAR KINASE"/>
    <property type="match status" value="1"/>
</dbReference>
<gene>
    <name evidence="4" type="ORF">LZC95_17540</name>
</gene>
<dbReference type="InterPro" id="IPR002173">
    <property type="entry name" value="Carboh/pur_kinase_PfkB_CS"/>
</dbReference>
<dbReference type="EMBL" id="CP089982">
    <property type="protein sequence ID" value="WXA98623.1"/>
    <property type="molecule type" value="Genomic_DNA"/>
</dbReference>
<evidence type="ECO:0000259" key="3">
    <source>
        <dbReference type="Pfam" id="PF00294"/>
    </source>
</evidence>
<feature type="domain" description="Carbohydrate kinase PfkB" evidence="3">
    <location>
        <begin position="1"/>
        <end position="291"/>
    </location>
</feature>
<dbReference type="PROSITE" id="PS00584">
    <property type="entry name" value="PFKB_KINASES_2"/>
    <property type="match status" value="1"/>
</dbReference>
<reference evidence="4 5" key="1">
    <citation type="submission" date="2021-12" db="EMBL/GenBank/DDBJ databases">
        <title>Discovery of the Pendulisporaceae a myxobacterial family with distinct sporulation behavior and unique specialized metabolism.</title>
        <authorList>
            <person name="Garcia R."/>
            <person name="Popoff A."/>
            <person name="Bader C.D."/>
            <person name="Loehr J."/>
            <person name="Walesch S."/>
            <person name="Walt C."/>
            <person name="Boldt J."/>
            <person name="Bunk B."/>
            <person name="Haeckl F.J.F.P.J."/>
            <person name="Gunesch A.P."/>
            <person name="Birkelbach J."/>
            <person name="Nuebel U."/>
            <person name="Pietschmann T."/>
            <person name="Bach T."/>
            <person name="Mueller R."/>
        </authorList>
    </citation>
    <scope>NUCLEOTIDE SEQUENCE [LARGE SCALE GENOMIC DNA]</scope>
    <source>
        <strain evidence="4 5">MSr12523</strain>
    </source>
</reference>
<dbReference type="InterPro" id="IPR011611">
    <property type="entry name" value="PfkB_dom"/>
</dbReference>
<dbReference type="InterPro" id="IPR029056">
    <property type="entry name" value="Ribokinase-like"/>
</dbReference>
<accession>A0ABZ2KIV7</accession>
<dbReference type="CDD" id="cd01166">
    <property type="entry name" value="KdgK"/>
    <property type="match status" value="1"/>
</dbReference>
<dbReference type="PANTHER" id="PTHR10584:SF166">
    <property type="entry name" value="RIBOKINASE"/>
    <property type="match status" value="1"/>
</dbReference>
<keyword evidence="1" id="KW-0808">Transferase</keyword>
<evidence type="ECO:0000313" key="4">
    <source>
        <dbReference type="EMBL" id="WXA98623.1"/>
    </source>
</evidence>
<keyword evidence="2 4" id="KW-0418">Kinase</keyword>
<dbReference type="RefSeq" id="WP_394849238.1">
    <property type="nucleotide sequence ID" value="NZ_CP089982.1"/>
</dbReference>
<dbReference type="Pfam" id="PF00294">
    <property type="entry name" value="PfkB"/>
    <property type="match status" value="1"/>
</dbReference>
<evidence type="ECO:0000313" key="5">
    <source>
        <dbReference type="Proteomes" id="UP001379533"/>
    </source>
</evidence>
<dbReference type="Proteomes" id="UP001379533">
    <property type="component" value="Chromosome"/>
</dbReference>
<name>A0ABZ2KIV7_9BACT</name>
<proteinExistence type="predicted"/>
<protein>
    <submittedName>
        <fullName evidence="4">Carbohydrate kinase family protein</fullName>
    </submittedName>
</protein>
<dbReference type="SUPFAM" id="SSF53613">
    <property type="entry name" value="Ribokinase-like"/>
    <property type="match status" value="1"/>
</dbReference>
<evidence type="ECO:0000256" key="2">
    <source>
        <dbReference type="ARBA" id="ARBA00022777"/>
    </source>
</evidence>
<organism evidence="4 5">
    <name type="scientific">Pendulispora brunnea</name>
    <dbReference type="NCBI Taxonomy" id="2905690"/>
    <lineage>
        <taxon>Bacteria</taxon>
        <taxon>Pseudomonadati</taxon>
        <taxon>Myxococcota</taxon>
        <taxon>Myxococcia</taxon>
        <taxon>Myxococcales</taxon>
        <taxon>Sorangiineae</taxon>
        <taxon>Pendulisporaceae</taxon>
        <taxon>Pendulispora</taxon>
    </lineage>
</organism>
<keyword evidence="5" id="KW-1185">Reference proteome</keyword>
<dbReference type="GO" id="GO:0016301">
    <property type="term" value="F:kinase activity"/>
    <property type="evidence" value="ECO:0007669"/>
    <property type="project" value="UniProtKB-KW"/>
</dbReference>
<evidence type="ECO:0000256" key="1">
    <source>
        <dbReference type="ARBA" id="ARBA00022679"/>
    </source>
</evidence>
<sequence length="309" mass="32386">MKKVLVAGEINVDLVLRGCPIFPAPGKEVVVDDLGMVLGSASAICAMGLARLGTPVAFAGKVGDDAWGSFCTETMGRAGVDIARIVAEPGLKTGVTVAISGPSDRALVTFLGSSAELGADDIGDDAFEGAAHLHVSSYYLQQKLRPGCRGLFERAHRAGLTTSLDPGYDPSEHWADDLLATLGEVDLFFPNEVELRCIARRDDVVEALHVMENVHAKTVAKLGAEGAITLHRGEVMRVPAFPVQPVDTTGAGDSFNAGFLHAWLAGDCLVDSMRFGAACASLSTLGIGGTAAQATRDEALAVLRRRETD</sequence>
<dbReference type="Gene3D" id="3.40.1190.20">
    <property type="match status" value="1"/>
</dbReference>